<feature type="region of interest" description="Disordered" evidence="1">
    <location>
        <begin position="38"/>
        <end position="69"/>
    </location>
</feature>
<proteinExistence type="predicted"/>
<keyword evidence="3" id="KW-1185">Reference proteome</keyword>
<accession>A0ABU1BQ82</accession>
<evidence type="ECO:0000313" key="3">
    <source>
        <dbReference type="Proteomes" id="UP001225596"/>
    </source>
</evidence>
<organism evidence="2 3">
    <name type="scientific">Keguizhuia sedimenti</name>
    <dbReference type="NCBI Taxonomy" id="3064264"/>
    <lineage>
        <taxon>Bacteria</taxon>
        <taxon>Pseudomonadati</taxon>
        <taxon>Pseudomonadota</taxon>
        <taxon>Betaproteobacteria</taxon>
        <taxon>Burkholderiales</taxon>
        <taxon>Oxalobacteraceae</taxon>
        <taxon>Keguizhuia</taxon>
    </lineage>
</organism>
<dbReference type="EMBL" id="JAUYVH010000007">
    <property type="protein sequence ID" value="MDQ9171163.1"/>
    <property type="molecule type" value="Genomic_DNA"/>
</dbReference>
<sequence>MRKVLDTVFTGTALLCLVSSAYLSYYLRPWRWLSRNRTDAGVPDDPFVQVPLPDARKKGNAQKSEKATV</sequence>
<gene>
    <name evidence="2" type="ORF">Q8A64_12185</name>
</gene>
<reference evidence="2 3" key="1">
    <citation type="submission" date="2023-08" db="EMBL/GenBank/DDBJ databases">
        <title>Oxalobacteraceae gen .nov., isolated from river sludge outside the plant.</title>
        <authorList>
            <person name="Zhao S.Y."/>
        </authorList>
    </citation>
    <scope>NUCLEOTIDE SEQUENCE [LARGE SCALE GENOMIC DNA]</scope>
    <source>
        <strain evidence="2 3">R-40</strain>
    </source>
</reference>
<dbReference type="Proteomes" id="UP001225596">
    <property type="component" value="Unassembled WGS sequence"/>
</dbReference>
<evidence type="ECO:0000256" key="1">
    <source>
        <dbReference type="SAM" id="MobiDB-lite"/>
    </source>
</evidence>
<dbReference type="RefSeq" id="WP_338437098.1">
    <property type="nucleotide sequence ID" value="NZ_JAUYVH010000007.1"/>
</dbReference>
<comment type="caution">
    <text evidence="2">The sequence shown here is derived from an EMBL/GenBank/DDBJ whole genome shotgun (WGS) entry which is preliminary data.</text>
</comment>
<name>A0ABU1BQ82_9BURK</name>
<evidence type="ECO:0000313" key="2">
    <source>
        <dbReference type="EMBL" id="MDQ9171163.1"/>
    </source>
</evidence>
<protein>
    <submittedName>
        <fullName evidence="2">Uncharacterized protein</fullName>
    </submittedName>
</protein>